<dbReference type="EMBL" id="JABANO010001051">
    <property type="protein sequence ID" value="KAF4758721.1"/>
    <property type="molecule type" value="Genomic_DNA"/>
</dbReference>
<dbReference type="Proteomes" id="UP000553632">
    <property type="component" value="Unassembled WGS sequence"/>
</dbReference>
<proteinExistence type="predicted"/>
<feature type="compositionally biased region" description="Basic and acidic residues" evidence="1">
    <location>
        <begin position="19"/>
        <end position="37"/>
    </location>
</feature>
<sequence length="180" mass="19757">ARRELLELELQQQVEENAALKREGKEMRQEHEAQLRAERRRRQSTESTATMLATADGLSRTLRSGILPGRESGQTVGTAGGATGLRFITDSGSDGSPHNESDFTESDAESMDAVLHLGDTGGGPLSEDGDDDDEHSAGEGEGGMESVQIRHLKREIRMLLAENEELRSQYHLEAQTRQQT</sequence>
<name>A0A7J6UNY4_PEROL</name>
<dbReference type="AlphaFoldDB" id="A0A7J6UNY4"/>
<evidence type="ECO:0000313" key="3">
    <source>
        <dbReference type="Proteomes" id="UP000553632"/>
    </source>
</evidence>
<organism evidence="2 3">
    <name type="scientific">Perkinsus olseni</name>
    <name type="common">Perkinsus atlanticus</name>
    <dbReference type="NCBI Taxonomy" id="32597"/>
    <lineage>
        <taxon>Eukaryota</taxon>
        <taxon>Sar</taxon>
        <taxon>Alveolata</taxon>
        <taxon>Perkinsozoa</taxon>
        <taxon>Perkinsea</taxon>
        <taxon>Perkinsida</taxon>
        <taxon>Perkinsidae</taxon>
        <taxon>Perkinsus</taxon>
    </lineage>
</organism>
<comment type="caution">
    <text evidence="2">The sequence shown here is derived from an EMBL/GenBank/DDBJ whole genome shotgun (WGS) entry which is preliminary data.</text>
</comment>
<reference evidence="2 3" key="1">
    <citation type="submission" date="2020-04" db="EMBL/GenBank/DDBJ databases">
        <title>Perkinsus olseni comparative genomics.</title>
        <authorList>
            <person name="Bogema D.R."/>
        </authorList>
    </citation>
    <scope>NUCLEOTIDE SEQUENCE [LARGE SCALE GENOMIC DNA]</scope>
    <source>
        <strain evidence="2 3">ATCC PRA-207</strain>
    </source>
</reference>
<feature type="non-terminal residue" evidence="2">
    <location>
        <position position="180"/>
    </location>
</feature>
<gene>
    <name evidence="2" type="ORF">FOZ63_019126</name>
</gene>
<protein>
    <submittedName>
        <fullName evidence="2">Uncharacterized protein</fullName>
    </submittedName>
</protein>
<feature type="non-terminal residue" evidence="2">
    <location>
        <position position="1"/>
    </location>
</feature>
<accession>A0A7J6UNY4</accession>
<evidence type="ECO:0000256" key="1">
    <source>
        <dbReference type="SAM" id="MobiDB-lite"/>
    </source>
</evidence>
<keyword evidence="3" id="KW-1185">Reference proteome</keyword>
<feature type="region of interest" description="Disordered" evidence="1">
    <location>
        <begin position="19"/>
        <end position="149"/>
    </location>
</feature>
<evidence type="ECO:0000313" key="2">
    <source>
        <dbReference type="EMBL" id="KAF4758721.1"/>
    </source>
</evidence>